<dbReference type="PANTHER" id="PTHR47967:SF36">
    <property type="entry name" value="PEPTIDASE A1 DOMAIN-CONTAINING PROTEIN"/>
    <property type="match status" value="1"/>
</dbReference>
<comment type="similarity">
    <text evidence="1 6">Belongs to the peptidase A1 family.</text>
</comment>
<evidence type="ECO:0000256" key="1">
    <source>
        <dbReference type="ARBA" id="ARBA00007447"/>
    </source>
</evidence>
<dbReference type="PRINTS" id="PR00792">
    <property type="entry name" value="PEPSIN"/>
</dbReference>
<sequence>MDFFLIPFLFSIFLFLPTSSSSSTITLPLTTFPSIPLTDHHPWKTINYLISASLNRAQHLKTPQTKSNTSIQNVSLFPRTYGAYSISLAFGTPPQNLSFVFDTGSSLVWLPCTAGYRCSNCSFPNVDAATIPRFLPKLSSSAKIIGCRNPKCSWIFGPNLNSTCRNCNLKSRNCSDSCPGYGIQYGSGATAGFLLSETLDFPKKRVPDFLVGCSVLSVHQPAGIAGFGRGPESLPSQMRLKRFSYCLVSRRFDDSPVSSPLVLDSGSKSDESKSNSLIYAPFRENPSGSNAAFREYYYLSLRRILIGRKPVKFPYKYLVPDSTGNGGAIIDSGSTFTFLDKPIFEAVAEELEKQLVKYPRAKGVEAQSGLRPCFDISKEESVKFPELVLKFKGGAKLNLPPVNYLALVTDAGVVCLTMMTDVAVVGGGGGPAIIFGAFQQQNVLVEYDLARDRIGFRKQRCTSN</sequence>
<dbReference type="CDD" id="cd05476">
    <property type="entry name" value="pepsin_A_like_plant"/>
    <property type="match status" value="1"/>
</dbReference>
<dbReference type="Gene3D" id="2.40.70.10">
    <property type="entry name" value="Acid Proteases"/>
    <property type="match status" value="2"/>
</dbReference>
<reference evidence="9 10" key="1">
    <citation type="submission" date="2024-03" db="EMBL/GenBank/DDBJ databases">
        <authorList>
            <person name="Gkanogiannis A."/>
            <person name="Becerra Lopez-Lavalle L."/>
        </authorList>
    </citation>
    <scope>NUCLEOTIDE SEQUENCE [LARGE SCALE GENOMIC DNA]</scope>
</reference>
<keyword evidence="7" id="KW-0732">Signal</keyword>
<keyword evidence="3 6" id="KW-0064">Aspartyl protease</keyword>
<dbReference type="InterPro" id="IPR032799">
    <property type="entry name" value="TAXi_C"/>
</dbReference>
<evidence type="ECO:0000256" key="2">
    <source>
        <dbReference type="ARBA" id="ARBA00022670"/>
    </source>
</evidence>
<evidence type="ECO:0000256" key="3">
    <source>
        <dbReference type="ARBA" id="ARBA00022750"/>
    </source>
</evidence>
<dbReference type="InterPro" id="IPR001461">
    <property type="entry name" value="Aspartic_peptidase_A1"/>
</dbReference>
<dbReference type="Proteomes" id="UP001642487">
    <property type="component" value="Chromosome 4"/>
</dbReference>
<accession>A0ABP0YII5</accession>
<dbReference type="Pfam" id="PF14541">
    <property type="entry name" value="TAXi_C"/>
    <property type="match status" value="1"/>
</dbReference>
<keyword evidence="10" id="KW-1185">Reference proteome</keyword>
<dbReference type="PANTHER" id="PTHR47967">
    <property type="entry name" value="OS07G0603500 PROTEIN-RELATED"/>
    <property type="match status" value="1"/>
</dbReference>
<dbReference type="EMBL" id="OZ021738">
    <property type="protein sequence ID" value="CAK9320206.1"/>
    <property type="molecule type" value="Genomic_DNA"/>
</dbReference>
<evidence type="ECO:0000313" key="10">
    <source>
        <dbReference type="Proteomes" id="UP001642487"/>
    </source>
</evidence>
<dbReference type="PROSITE" id="PS51767">
    <property type="entry name" value="PEPTIDASE_A1"/>
    <property type="match status" value="1"/>
</dbReference>
<dbReference type="InterPro" id="IPR001969">
    <property type="entry name" value="Aspartic_peptidase_AS"/>
</dbReference>
<feature type="domain" description="Peptidase A1" evidence="8">
    <location>
        <begin position="84"/>
        <end position="457"/>
    </location>
</feature>
<keyword evidence="2 6" id="KW-0645">Protease</keyword>
<dbReference type="PROSITE" id="PS00141">
    <property type="entry name" value="ASP_PROTEASE"/>
    <property type="match status" value="1"/>
</dbReference>
<protein>
    <recommendedName>
        <fullName evidence="8">Peptidase A1 domain-containing protein</fullName>
    </recommendedName>
</protein>
<evidence type="ECO:0000313" key="9">
    <source>
        <dbReference type="EMBL" id="CAK9320206.1"/>
    </source>
</evidence>
<evidence type="ECO:0000256" key="7">
    <source>
        <dbReference type="SAM" id="SignalP"/>
    </source>
</evidence>
<dbReference type="SUPFAM" id="SSF50630">
    <property type="entry name" value="Acid proteases"/>
    <property type="match status" value="1"/>
</dbReference>
<dbReference type="InterPro" id="IPR033121">
    <property type="entry name" value="PEPTIDASE_A1"/>
</dbReference>
<feature type="chain" id="PRO_5045235255" description="Peptidase A1 domain-containing protein" evidence="7">
    <location>
        <begin position="23"/>
        <end position="464"/>
    </location>
</feature>
<evidence type="ECO:0000256" key="4">
    <source>
        <dbReference type="ARBA" id="ARBA00022801"/>
    </source>
</evidence>
<gene>
    <name evidence="9" type="ORF">CITCOLO1_LOCUS12249</name>
</gene>
<feature type="signal peptide" evidence="7">
    <location>
        <begin position="1"/>
        <end position="22"/>
    </location>
</feature>
<keyword evidence="5" id="KW-0325">Glycoprotein</keyword>
<evidence type="ECO:0000256" key="6">
    <source>
        <dbReference type="RuleBase" id="RU000454"/>
    </source>
</evidence>
<evidence type="ECO:0000259" key="8">
    <source>
        <dbReference type="PROSITE" id="PS51767"/>
    </source>
</evidence>
<dbReference type="InterPro" id="IPR021109">
    <property type="entry name" value="Peptidase_aspartic_dom_sf"/>
</dbReference>
<keyword evidence="4 6" id="KW-0378">Hydrolase</keyword>
<evidence type="ECO:0000256" key="5">
    <source>
        <dbReference type="ARBA" id="ARBA00023180"/>
    </source>
</evidence>
<proteinExistence type="inferred from homology"/>
<name>A0ABP0YII5_9ROSI</name>
<dbReference type="InterPro" id="IPR051708">
    <property type="entry name" value="Plant_Aspart_Prot_A1"/>
</dbReference>
<organism evidence="9 10">
    <name type="scientific">Citrullus colocynthis</name>
    <name type="common">colocynth</name>
    <dbReference type="NCBI Taxonomy" id="252529"/>
    <lineage>
        <taxon>Eukaryota</taxon>
        <taxon>Viridiplantae</taxon>
        <taxon>Streptophyta</taxon>
        <taxon>Embryophyta</taxon>
        <taxon>Tracheophyta</taxon>
        <taxon>Spermatophyta</taxon>
        <taxon>Magnoliopsida</taxon>
        <taxon>eudicotyledons</taxon>
        <taxon>Gunneridae</taxon>
        <taxon>Pentapetalae</taxon>
        <taxon>rosids</taxon>
        <taxon>fabids</taxon>
        <taxon>Cucurbitales</taxon>
        <taxon>Cucurbitaceae</taxon>
        <taxon>Benincaseae</taxon>
        <taxon>Citrullus</taxon>
    </lineage>
</organism>
<dbReference type="InterPro" id="IPR034161">
    <property type="entry name" value="Pepsin-like_plant"/>
</dbReference>
<dbReference type="Pfam" id="PF14543">
    <property type="entry name" value="TAXi_N"/>
    <property type="match status" value="1"/>
</dbReference>
<dbReference type="InterPro" id="IPR032861">
    <property type="entry name" value="TAXi_N"/>
</dbReference>